<evidence type="ECO:0000313" key="3">
    <source>
        <dbReference type="Proteomes" id="UP001189624"/>
    </source>
</evidence>
<name>A0AA86TLW2_9FABA</name>
<reference evidence="2" key="1">
    <citation type="submission" date="2023-10" db="EMBL/GenBank/DDBJ databases">
        <authorList>
            <person name="Domelevo Entfellner J.-B."/>
        </authorList>
    </citation>
    <scope>NUCLEOTIDE SEQUENCE</scope>
</reference>
<protein>
    <submittedName>
        <fullName evidence="2">Uncharacterized protein</fullName>
    </submittedName>
</protein>
<evidence type="ECO:0000256" key="1">
    <source>
        <dbReference type="SAM" id="MobiDB-lite"/>
    </source>
</evidence>
<gene>
    <name evidence="2" type="ORF">AYBTSS11_LOCUS24396</name>
</gene>
<feature type="compositionally biased region" description="Basic and acidic residues" evidence="1">
    <location>
        <begin position="1"/>
        <end position="17"/>
    </location>
</feature>
<accession>A0AA86TLW2</accession>
<dbReference type="Proteomes" id="UP001189624">
    <property type="component" value="Chromosome 8"/>
</dbReference>
<proteinExistence type="predicted"/>
<evidence type="ECO:0000313" key="2">
    <source>
        <dbReference type="EMBL" id="CAJ1972347.1"/>
    </source>
</evidence>
<feature type="region of interest" description="Disordered" evidence="1">
    <location>
        <begin position="1"/>
        <end position="22"/>
    </location>
</feature>
<dbReference type="AlphaFoldDB" id="A0AA86TLW2"/>
<keyword evidence="3" id="KW-1185">Reference proteome</keyword>
<dbReference type="Gramene" id="rna-AYBTSS11_LOCUS24396">
    <property type="protein sequence ID" value="CAJ1972347.1"/>
    <property type="gene ID" value="gene-AYBTSS11_LOCUS24396"/>
</dbReference>
<organism evidence="2 3">
    <name type="scientific">Sphenostylis stenocarpa</name>
    <dbReference type="NCBI Taxonomy" id="92480"/>
    <lineage>
        <taxon>Eukaryota</taxon>
        <taxon>Viridiplantae</taxon>
        <taxon>Streptophyta</taxon>
        <taxon>Embryophyta</taxon>
        <taxon>Tracheophyta</taxon>
        <taxon>Spermatophyta</taxon>
        <taxon>Magnoliopsida</taxon>
        <taxon>eudicotyledons</taxon>
        <taxon>Gunneridae</taxon>
        <taxon>Pentapetalae</taxon>
        <taxon>rosids</taxon>
        <taxon>fabids</taxon>
        <taxon>Fabales</taxon>
        <taxon>Fabaceae</taxon>
        <taxon>Papilionoideae</taxon>
        <taxon>50 kb inversion clade</taxon>
        <taxon>NPAAA clade</taxon>
        <taxon>indigoferoid/millettioid clade</taxon>
        <taxon>Phaseoleae</taxon>
        <taxon>Sphenostylis</taxon>
    </lineage>
</organism>
<sequence length="78" mass="8919">MDENSQEKEQLVSDSQHRKCRTKHQKPFAGKIVKKGWCTSTASIPLLSQFVYAGYAAILTLERQIKREFTLAVEFSKS</sequence>
<dbReference type="EMBL" id="OY731405">
    <property type="protein sequence ID" value="CAJ1972347.1"/>
    <property type="molecule type" value="Genomic_DNA"/>
</dbReference>